<evidence type="ECO:0000256" key="6">
    <source>
        <dbReference type="ARBA" id="ARBA00022491"/>
    </source>
</evidence>
<dbReference type="Gene3D" id="1.10.880.10">
    <property type="entry name" value="Transcription factor, Skn-1-like, DNA-binding domain"/>
    <property type="match status" value="1"/>
</dbReference>
<evidence type="ECO:0000256" key="2">
    <source>
        <dbReference type="ARBA" id="ARBA00004643"/>
    </source>
</evidence>
<keyword evidence="12" id="KW-0805">Transcription regulation</keyword>
<evidence type="ECO:0000256" key="1">
    <source>
        <dbReference type="ARBA" id="ARBA00004123"/>
    </source>
</evidence>
<evidence type="ECO:0000256" key="5">
    <source>
        <dbReference type="ARBA" id="ARBA00020485"/>
    </source>
</evidence>
<dbReference type="AlphaFoldDB" id="A0AAV2KI66"/>
<comment type="subcellular location">
    <subcellularLocation>
        <location evidence="3">Endoplasmic reticulum membrane</location>
        <topology evidence="3">Single-pass type II membrane protein</topology>
    </subcellularLocation>
    <subcellularLocation>
        <location evidence="2">Endoplasmic reticulum membrane</location>
        <topology evidence="2">Single-pass type III membrane protein</topology>
    </subcellularLocation>
    <subcellularLocation>
        <location evidence="1">Nucleus</location>
    </subcellularLocation>
</comment>
<keyword evidence="25" id="KW-0175">Coiled coil</keyword>
<dbReference type="GO" id="GO:0000981">
    <property type="term" value="F:DNA-binding transcription factor activity, RNA polymerase II-specific"/>
    <property type="evidence" value="ECO:0007669"/>
    <property type="project" value="TreeGrafter"/>
</dbReference>
<dbReference type="GO" id="GO:0005634">
    <property type="term" value="C:nucleus"/>
    <property type="evidence" value="ECO:0007669"/>
    <property type="project" value="UniProtKB-SubCell"/>
</dbReference>
<evidence type="ECO:0000256" key="16">
    <source>
        <dbReference type="ARBA" id="ARBA00023136"/>
    </source>
</evidence>
<dbReference type="SUPFAM" id="SSF47454">
    <property type="entry name" value="A DNA-binding domain in eukaryotic transcription factors"/>
    <property type="match status" value="1"/>
</dbReference>
<dbReference type="GO" id="GO:0008289">
    <property type="term" value="F:lipid binding"/>
    <property type="evidence" value="ECO:0007669"/>
    <property type="project" value="UniProtKB-KW"/>
</dbReference>
<keyword evidence="9" id="KW-0256">Endoplasmic reticulum</keyword>
<feature type="compositionally biased region" description="Acidic residues" evidence="26">
    <location>
        <begin position="73"/>
        <end position="84"/>
    </location>
</feature>
<organism evidence="28 29">
    <name type="scientific">Knipowitschia caucasica</name>
    <name type="common">Caucasian dwarf goby</name>
    <name type="synonym">Pomatoschistus caucasicus</name>
    <dbReference type="NCBI Taxonomy" id="637954"/>
    <lineage>
        <taxon>Eukaryota</taxon>
        <taxon>Metazoa</taxon>
        <taxon>Chordata</taxon>
        <taxon>Craniata</taxon>
        <taxon>Vertebrata</taxon>
        <taxon>Euteleostomi</taxon>
        <taxon>Actinopterygii</taxon>
        <taxon>Neopterygii</taxon>
        <taxon>Teleostei</taxon>
        <taxon>Neoteleostei</taxon>
        <taxon>Acanthomorphata</taxon>
        <taxon>Gobiaria</taxon>
        <taxon>Gobiiformes</taxon>
        <taxon>Gobioidei</taxon>
        <taxon>Gobiidae</taxon>
        <taxon>Gobiinae</taxon>
        <taxon>Knipowitschia</taxon>
    </lineage>
</organism>
<evidence type="ECO:0000256" key="20">
    <source>
        <dbReference type="ARBA" id="ARBA00023180"/>
    </source>
</evidence>
<evidence type="ECO:0000313" key="28">
    <source>
        <dbReference type="EMBL" id="CAL1589289.1"/>
    </source>
</evidence>
<dbReference type="InterPro" id="IPR046347">
    <property type="entry name" value="bZIP_sf"/>
</dbReference>
<dbReference type="SUPFAM" id="SSF57959">
    <property type="entry name" value="Leucine zipper domain"/>
    <property type="match status" value="1"/>
</dbReference>
<evidence type="ECO:0000256" key="4">
    <source>
        <dbReference type="ARBA" id="ARBA00008157"/>
    </source>
</evidence>
<keyword evidence="13" id="KW-0443">Lipid metabolism</keyword>
<keyword evidence="6" id="KW-0678">Repressor</keyword>
<dbReference type="InterPro" id="IPR008917">
    <property type="entry name" value="TF_DNA-bd_sf"/>
</dbReference>
<protein>
    <recommendedName>
        <fullName evidence="5">Endoplasmic reticulum membrane sensor NFE2L1</fullName>
    </recommendedName>
    <alternativeName>
        <fullName evidence="24">Nuclear factor erythroid 2-related factor 1</fullName>
    </alternativeName>
    <alternativeName>
        <fullName evidence="23">Nuclear factor, erythroid derived 2, like 1</fullName>
    </alternativeName>
</protein>
<dbReference type="PROSITE" id="PS50217">
    <property type="entry name" value="BZIP"/>
    <property type="match status" value="1"/>
</dbReference>
<dbReference type="InterPro" id="IPR047167">
    <property type="entry name" value="NFE2-like"/>
</dbReference>
<reference evidence="28 29" key="1">
    <citation type="submission" date="2024-04" db="EMBL/GenBank/DDBJ databases">
        <authorList>
            <person name="Waldvogel A.-M."/>
            <person name="Schoenle A."/>
        </authorList>
    </citation>
    <scope>NUCLEOTIDE SEQUENCE [LARGE SCALE GENOMIC DNA]</scope>
</reference>
<evidence type="ECO:0000256" key="10">
    <source>
        <dbReference type="ARBA" id="ARBA00022968"/>
    </source>
</evidence>
<keyword evidence="10" id="KW-0735">Signal-anchor</keyword>
<evidence type="ECO:0000256" key="14">
    <source>
        <dbReference type="ARBA" id="ARBA00023121"/>
    </source>
</evidence>
<dbReference type="EMBL" id="OZ035840">
    <property type="protein sequence ID" value="CAL1589289.1"/>
    <property type="molecule type" value="Genomic_DNA"/>
</dbReference>
<keyword evidence="19" id="KW-1207">Sterol metabolism</keyword>
<keyword evidence="16" id="KW-0472">Membrane</keyword>
<dbReference type="InterPro" id="IPR004827">
    <property type="entry name" value="bZIP"/>
</dbReference>
<evidence type="ECO:0000256" key="18">
    <source>
        <dbReference type="ARBA" id="ARBA00023163"/>
    </source>
</evidence>
<evidence type="ECO:0000256" key="12">
    <source>
        <dbReference type="ARBA" id="ARBA00023015"/>
    </source>
</evidence>
<accession>A0AAV2KI66</accession>
<evidence type="ECO:0000256" key="8">
    <source>
        <dbReference type="ARBA" id="ARBA00022692"/>
    </source>
</evidence>
<feature type="compositionally biased region" description="Basic and acidic residues" evidence="26">
    <location>
        <begin position="52"/>
        <end position="65"/>
    </location>
</feature>
<evidence type="ECO:0000256" key="7">
    <source>
        <dbReference type="ARBA" id="ARBA00022548"/>
    </source>
</evidence>
<proteinExistence type="inferred from homology"/>
<dbReference type="PANTHER" id="PTHR24411">
    <property type="entry name" value="NUCLEAR FACTOR ERYTHROID 2-RELATED FACTOR"/>
    <property type="match status" value="1"/>
</dbReference>
<keyword evidence="8" id="KW-0812">Transmembrane</keyword>
<evidence type="ECO:0000256" key="15">
    <source>
        <dbReference type="ARBA" id="ARBA00023125"/>
    </source>
</evidence>
<dbReference type="PROSITE" id="PS00036">
    <property type="entry name" value="BZIP_BASIC"/>
    <property type="match status" value="1"/>
</dbReference>
<keyword evidence="22" id="KW-0539">Nucleus</keyword>
<keyword evidence="7" id="KW-0153">Cholesterol metabolism</keyword>
<keyword evidence="17" id="KW-0010">Activator</keyword>
<comment type="similarity">
    <text evidence="4">Belongs to the bZIP family. CNC subfamily.</text>
</comment>
<sequence length="571" mass="64333">MPRSQTSSVPQAELETWLVQQDPSPLPVRLLHTDPNRLILPEEPRGQTWEEQDIHTQVYREHVDSDQDMSPAETEDWGQEEPEDQAPAPDQQSSEGSALEECLHLLQSFPFTQDQELVCSSGSTLLPHSAPTDMEEQWQDLLDLMEPQADVAMEPPGEPQRPLLDQFCEHGAELLPLVPSDQLEAPPSPHTQGPPLLLGDLSGGLDQLLGDEDMLEHMDLLGLLEEEGEGGFGEELRSRLEEGGYLQPELSLSLCGTSTAPDEEELDSDSGLSLDSGRTPPSPGDSDSSCYSSSSSSSNDRAASTELNIKEEPLDEELGAVGGYQDQDQYSDQDQYQDQESKLFSLLSHDHTYHNQPPTLSPKMLPPRPDRASPRPDRTSPRHDRASPKHNRASPKHDRAPPSPHSPYQTPSRIRDRDERRAKALKIPFSNDLIVHLPVEEFNDLLAGYDLSEDQLNLVREVRRRGKNKIAAQNCRQRKVRTLQGLERDVSALRKRRWRLLREKQEALREMQEVKQRLSGLYQDVFSRLRDGEGRALDVQEFVLSFEADGSVKVVSRRPSGRRTRKHTDKE</sequence>
<evidence type="ECO:0000256" key="3">
    <source>
        <dbReference type="ARBA" id="ARBA00004648"/>
    </source>
</evidence>
<feature type="region of interest" description="Disordered" evidence="26">
    <location>
        <begin position="39"/>
        <end position="99"/>
    </location>
</feature>
<dbReference type="Proteomes" id="UP001497482">
    <property type="component" value="Chromosome 18"/>
</dbReference>
<evidence type="ECO:0000313" key="29">
    <source>
        <dbReference type="Proteomes" id="UP001497482"/>
    </source>
</evidence>
<dbReference type="Pfam" id="PF03131">
    <property type="entry name" value="bZIP_Maf"/>
    <property type="match status" value="1"/>
</dbReference>
<dbReference type="SMART" id="SM00338">
    <property type="entry name" value="BRLZ"/>
    <property type="match status" value="1"/>
</dbReference>
<evidence type="ECO:0000259" key="27">
    <source>
        <dbReference type="PROSITE" id="PS50217"/>
    </source>
</evidence>
<gene>
    <name evidence="28" type="ORF">KC01_LOCUS18926</name>
</gene>
<feature type="compositionally biased region" description="Basic and acidic residues" evidence="26">
    <location>
        <begin position="368"/>
        <end position="387"/>
    </location>
</feature>
<keyword evidence="20" id="KW-0325">Glycoprotein</keyword>
<evidence type="ECO:0000256" key="11">
    <source>
        <dbReference type="ARBA" id="ARBA00022989"/>
    </source>
</evidence>
<keyword evidence="18" id="KW-0804">Transcription</keyword>
<evidence type="ECO:0000256" key="26">
    <source>
        <dbReference type="SAM" id="MobiDB-lite"/>
    </source>
</evidence>
<keyword evidence="14" id="KW-0446">Lipid-binding</keyword>
<evidence type="ECO:0000256" key="24">
    <source>
        <dbReference type="ARBA" id="ARBA00031659"/>
    </source>
</evidence>
<dbReference type="InterPro" id="IPR004826">
    <property type="entry name" value="bZIP_Maf"/>
</dbReference>
<keyword evidence="11" id="KW-1133">Transmembrane helix</keyword>
<feature type="coiled-coil region" evidence="25">
    <location>
        <begin position="476"/>
        <end position="524"/>
    </location>
</feature>
<keyword evidence="15" id="KW-0238">DNA-binding</keyword>
<feature type="domain" description="BZIP" evidence="27">
    <location>
        <begin position="458"/>
        <end position="521"/>
    </location>
</feature>
<evidence type="ECO:0000256" key="13">
    <source>
        <dbReference type="ARBA" id="ARBA00023098"/>
    </source>
</evidence>
<evidence type="ECO:0000256" key="22">
    <source>
        <dbReference type="ARBA" id="ARBA00023242"/>
    </source>
</evidence>
<evidence type="ECO:0000256" key="17">
    <source>
        <dbReference type="ARBA" id="ARBA00023159"/>
    </source>
</evidence>
<evidence type="ECO:0000256" key="23">
    <source>
        <dbReference type="ARBA" id="ARBA00030985"/>
    </source>
</evidence>
<dbReference type="GO" id="GO:0000978">
    <property type="term" value="F:RNA polymerase II cis-regulatory region sequence-specific DNA binding"/>
    <property type="evidence" value="ECO:0007669"/>
    <property type="project" value="InterPro"/>
</dbReference>
<evidence type="ECO:0000256" key="19">
    <source>
        <dbReference type="ARBA" id="ARBA00023166"/>
    </source>
</evidence>
<keyword evidence="29" id="KW-1185">Reference proteome</keyword>
<evidence type="ECO:0000256" key="9">
    <source>
        <dbReference type="ARBA" id="ARBA00022824"/>
    </source>
</evidence>
<feature type="compositionally biased region" description="Low complexity" evidence="26">
    <location>
        <begin position="269"/>
        <end position="298"/>
    </location>
</feature>
<dbReference type="GO" id="GO:0008203">
    <property type="term" value="P:cholesterol metabolic process"/>
    <property type="evidence" value="ECO:0007669"/>
    <property type="project" value="UniProtKB-KW"/>
</dbReference>
<dbReference type="GO" id="GO:0005789">
    <property type="term" value="C:endoplasmic reticulum membrane"/>
    <property type="evidence" value="ECO:0007669"/>
    <property type="project" value="UniProtKB-SubCell"/>
</dbReference>
<feature type="region of interest" description="Disordered" evidence="26">
    <location>
        <begin position="255"/>
        <end position="419"/>
    </location>
</feature>
<name>A0AAV2KI66_KNICA</name>
<evidence type="ECO:0000256" key="21">
    <source>
        <dbReference type="ARBA" id="ARBA00023221"/>
    </source>
</evidence>
<dbReference type="PANTHER" id="PTHR24411:SF31">
    <property type="entry name" value="ENDOPLASMIC RETICULUM MEMBRANE SENSOR NFE2L1"/>
    <property type="match status" value="1"/>
</dbReference>
<evidence type="ECO:0000256" key="25">
    <source>
        <dbReference type="SAM" id="Coils"/>
    </source>
</evidence>
<keyword evidence="21" id="KW-0753">Steroid metabolism</keyword>